<dbReference type="EMBL" id="JASPKZ010000838">
    <property type="protein sequence ID" value="KAJ9599058.1"/>
    <property type="molecule type" value="Genomic_DNA"/>
</dbReference>
<proteinExistence type="predicted"/>
<comment type="caution">
    <text evidence="2">The sequence shown here is derived from an EMBL/GenBank/DDBJ whole genome shotgun (WGS) entry which is preliminary data.</text>
</comment>
<sequence length="85" mass="9851">VRIGLILGLFWCPRIWMLGQLVRRTTQVQLHLMNFATGKPVFLYITVNSDNNIREGFYSTCEVEKCCSNGFYLSIKRDTIFANID</sequence>
<evidence type="ECO:0000313" key="3">
    <source>
        <dbReference type="Proteomes" id="UP001233999"/>
    </source>
</evidence>
<keyword evidence="3" id="KW-1185">Reference proteome</keyword>
<dbReference type="Proteomes" id="UP001233999">
    <property type="component" value="Unassembled WGS sequence"/>
</dbReference>
<accession>A0AAD8AH40</accession>
<reference evidence="2" key="2">
    <citation type="submission" date="2023-05" db="EMBL/GenBank/DDBJ databases">
        <authorList>
            <person name="Fouks B."/>
        </authorList>
    </citation>
    <scope>NUCLEOTIDE SEQUENCE</scope>
    <source>
        <strain evidence="2">Stay&amp;Tobe</strain>
        <tissue evidence="2">Testes</tissue>
    </source>
</reference>
<organism evidence="2 3">
    <name type="scientific">Diploptera punctata</name>
    <name type="common">Pacific beetle cockroach</name>
    <dbReference type="NCBI Taxonomy" id="6984"/>
    <lineage>
        <taxon>Eukaryota</taxon>
        <taxon>Metazoa</taxon>
        <taxon>Ecdysozoa</taxon>
        <taxon>Arthropoda</taxon>
        <taxon>Hexapoda</taxon>
        <taxon>Insecta</taxon>
        <taxon>Pterygota</taxon>
        <taxon>Neoptera</taxon>
        <taxon>Polyneoptera</taxon>
        <taxon>Dictyoptera</taxon>
        <taxon>Blattodea</taxon>
        <taxon>Blaberoidea</taxon>
        <taxon>Blaberidae</taxon>
        <taxon>Diplopterinae</taxon>
        <taxon>Diploptera</taxon>
    </lineage>
</organism>
<evidence type="ECO:0000256" key="1">
    <source>
        <dbReference type="SAM" id="SignalP"/>
    </source>
</evidence>
<gene>
    <name evidence="2" type="ORF">L9F63_010450</name>
</gene>
<dbReference type="AlphaFoldDB" id="A0AAD8AH40"/>
<feature type="signal peptide" evidence="1">
    <location>
        <begin position="1"/>
        <end position="27"/>
    </location>
</feature>
<keyword evidence="1" id="KW-0732">Signal</keyword>
<feature type="chain" id="PRO_5042220253" evidence="1">
    <location>
        <begin position="28"/>
        <end position="85"/>
    </location>
</feature>
<evidence type="ECO:0000313" key="2">
    <source>
        <dbReference type="EMBL" id="KAJ9599058.1"/>
    </source>
</evidence>
<name>A0AAD8AH40_DIPPU</name>
<feature type="non-terminal residue" evidence="2">
    <location>
        <position position="1"/>
    </location>
</feature>
<protein>
    <submittedName>
        <fullName evidence="2">Uncharacterized protein</fullName>
    </submittedName>
</protein>
<feature type="non-terminal residue" evidence="2">
    <location>
        <position position="85"/>
    </location>
</feature>
<reference evidence="2" key="1">
    <citation type="journal article" date="2023" name="IScience">
        <title>Live-bearing cockroach genome reveals convergent evolutionary mechanisms linked to viviparity in insects and beyond.</title>
        <authorList>
            <person name="Fouks B."/>
            <person name="Harrison M.C."/>
            <person name="Mikhailova A.A."/>
            <person name="Marchal E."/>
            <person name="English S."/>
            <person name="Carruthers M."/>
            <person name="Jennings E.C."/>
            <person name="Chiamaka E.L."/>
            <person name="Frigard R.A."/>
            <person name="Pippel M."/>
            <person name="Attardo G.M."/>
            <person name="Benoit J.B."/>
            <person name="Bornberg-Bauer E."/>
            <person name="Tobe S.S."/>
        </authorList>
    </citation>
    <scope>NUCLEOTIDE SEQUENCE</scope>
    <source>
        <strain evidence="2">Stay&amp;Tobe</strain>
    </source>
</reference>